<gene>
    <name evidence="8" type="ORF">Fcan01_08400</name>
</gene>
<dbReference type="InterPro" id="IPR039670">
    <property type="entry name" value="NPC2-like"/>
</dbReference>
<dbReference type="CDD" id="cd00916">
    <property type="entry name" value="Npc2_like"/>
    <property type="match status" value="1"/>
</dbReference>
<reference evidence="8 9" key="1">
    <citation type="submission" date="2015-12" db="EMBL/GenBank/DDBJ databases">
        <title>The genome of Folsomia candida.</title>
        <authorList>
            <person name="Faddeeva A."/>
            <person name="Derks M.F."/>
            <person name="Anvar Y."/>
            <person name="Smit S."/>
            <person name="Van Straalen N."/>
            <person name="Roelofs D."/>
        </authorList>
    </citation>
    <scope>NUCLEOTIDE SEQUENCE [LARGE SCALE GENOMIC DNA]</scope>
    <source>
        <strain evidence="8 9">VU population</strain>
        <tissue evidence="8">Whole body</tissue>
    </source>
</reference>
<dbReference type="FunFam" id="2.60.40.770:FF:000001">
    <property type="entry name" value="NPC intracellular cholesterol transporter 2"/>
    <property type="match status" value="1"/>
</dbReference>
<evidence type="ECO:0000256" key="5">
    <source>
        <dbReference type="ARBA" id="ARBA00023157"/>
    </source>
</evidence>
<dbReference type="InterPro" id="IPR003172">
    <property type="entry name" value="ML_dom"/>
</dbReference>
<protein>
    <submittedName>
        <fullName evidence="8">Epididymal secretory protein E1</fullName>
    </submittedName>
</protein>
<feature type="signal peptide" evidence="6">
    <location>
        <begin position="1"/>
        <end position="23"/>
    </location>
</feature>
<dbReference type="InterPro" id="IPR014756">
    <property type="entry name" value="Ig_E-set"/>
</dbReference>
<dbReference type="SMART" id="SM00737">
    <property type="entry name" value="ML"/>
    <property type="match status" value="1"/>
</dbReference>
<dbReference type="Proteomes" id="UP000198287">
    <property type="component" value="Unassembled WGS sequence"/>
</dbReference>
<evidence type="ECO:0000259" key="7">
    <source>
        <dbReference type="SMART" id="SM00737"/>
    </source>
</evidence>
<evidence type="ECO:0000256" key="3">
    <source>
        <dbReference type="ARBA" id="ARBA00022525"/>
    </source>
</evidence>
<name>A0A226ELV6_FOLCA</name>
<dbReference type="InterPro" id="IPR033916">
    <property type="entry name" value="ML_Npc2-like"/>
</dbReference>
<comment type="similarity">
    <text evidence="2">Belongs to the NPC2 family.</text>
</comment>
<sequence length="177" mass="19719">MQSQLASLVLIFCRLICVKIVSSSTIMVVTRFDEDFPQYEYDTTSGTPYKNCGGSESVLKSVEIIPCDLKSGDRCVLDRGTNVTFKMSFLSEKSSKTLQAKIYGIIDYIPVPFPFPQPNACKDIRVSCPIIKGQLYNYSISAPVKSKYPKGSLWIKGELIEDTGNLLVCLKIPVRID</sequence>
<accession>A0A226ELV6</accession>
<proteinExistence type="inferred from homology"/>
<dbReference type="GO" id="GO:0032367">
    <property type="term" value="P:intracellular cholesterol transport"/>
    <property type="evidence" value="ECO:0007669"/>
    <property type="project" value="InterPro"/>
</dbReference>
<evidence type="ECO:0000256" key="6">
    <source>
        <dbReference type="SAM" id="SignalP"/>
    </source>
</evidence>
<dbReference type="STRING" id="158441.A0A226ELV6"/>
<evidence type="ECO:0000256" key="2">
    <source>
        <dbReference type="ARBA" id="ARBA00006370"/>
    </source>
</evidence>
<keyword evidence="9" id="KW-1185">Reference proteome</keyword>
<dbReference type="Gene3D" id="2.60.40.770">
    <property type="match status" value="1"/>
</dbReference>
<dbReference type="PANTHER" id="PTHR11306:SF68">
    <property type="entry name" value="NPC INTRACELLULAR CHOLESTEROL TRANSPORTER 2"/>
    <property type="match status" value="1"/>
</dbReference>
<feature type="domain" description="MD-2-related lipid-recognition" evidence="7">
    <location>
        <begin position="49"/>
        <end position="174"/>
    </location>
</feature>
<dbReference type="SUPFAM" id="SSF81296">
    <property type="entry name" value="E set domains"/>
    <property type="match status" value="1"/>
</dbReference>
<comment type="subcellular location">
    <subcellularLocation>
        <location evidence="1">Secreted</location>
    </subcellularLocation>
</comment>
<keyword evidence="4 6" id="KW-0732">Signal</keyword>
<dbReference type="GO" id="GO:0032934">
    <property type="term" value="F:sterol binding"/>
    <property type="evidence" value="ECO:0007669"/>
    <property type="project" value="InterPro"/>
</dbReference>
<keyword evidence="3" id="KW-0964">Secreted</keyword>
<dbReference type="EMBL" id="LNIX01000003">
    <property type="protein sequence ID" value="OXA57546.1"/>
    <property type="molecule type" value="Genomic_DNA"/>
</dbReference>
<dbReference type="OMA" id="EPCIFYS"/>
<evidence type="ECO:0000313" key="8">
    <source>
        <dbReference type="EMBL" id="OXA57546.1"/>
    </source>
</evidence>
<dbReference type="AlphaFoldDB" id="A0A226ELV6"/>
<organism evidence="8 9">
    <name type="scientific">Folsomia candida</name>
    <name type="common">Springtail</name>
    <dbReference type="NCBI Taxonomy" id="158441"/>
    <lineage>
        <taxon>Eukaryota</taxon>
        <taxon>Metazoa</taxon>
        <taxon>Ecdysozoa</taxon>
        <taxon>Arthropoda</taxon>
        <taxon>Hexapoda</taxon>
        <taxon>Collembola</taxon>
        <taxon>Entomobryomorpha</taxon>
        <taxon>Isotomoidea</taxon>
        <taxon>Isotomidae</taxon>
        <taxon>Proisotominae</taxon>
        <taxon>Folsomia</taxon>
    </lineage>
</organism>
<dbReference type="PANTHER" id="PTHR11306">
    <property type="entry name" value="NIEMANN PICK TYPE C2 PROTEIN NPC2-RELATED"/>
    <property type="match status" value="1"/>
</dbReference>
<evidence type="ECO:0000313" key="9">
    <source>
        <dbReference type="Proteomes" id="UP000198287"/>
    </source>
</evidence>
<evidence type="ECO:0000256" key="4">
    <source>
        <dbReference type="ARBA" id="ARBA00022729"/>
    </source>
</evidence>
<keyword evidence="5" id="KW-1015">Disulfide bond</keyword>
<dbReference type="GO" id="GO:0005576">
    <property type="term" value="C:extracellular region"/>
    <property type="evidence" value="ECO:0007669"/>
    <property type="project" value="UniProtKB-SubCell"/>
</dbReference>
<evidence type="ECO:0000256" key="1">
    <source>
        <dbReference type="ARBA" id="ARBA00004613"/>
    </source>
</evidence>
<dbReference type="OrthoDB" id="4937502at2759"/>
<feature type="chain" id="PRO_5012443454" evidence="6">
    <location>
        <begin position="24"/>
        <end position="177"/>
    </location>
</feature>
<dbReference type="Pfam" id="PF02221">
    <property type="entry name" value="E1_DerP2_DerF2"/>
    <property type="match status" value="1"/>
</dbReference>
<comment type="caution">
    <text evidence="8">The sequence shown here is derived from an EMBL/GenBank/DDBJ whole genome shotgun (WGS) entry which is preliminary data.</text>
</comment>